<reference evidence="2 3" key="1">
    <citation type="submission" date="2024-04" db="EMBL/GenBank/DDBJ databases">
        <title>Novel species of the genus Ideonella isolated from streams.</title>
        <authorList>
            <person name="Lu H."/>
        </authorList>
    </citation>
    <scope>NUCLEOTIDE SEQUENCE [LARGE SCALE GENOMIC DNA]</scope>
    <source>
        <strain evidence="2 3">BYS139W</strain>
    </source>
</reference>
<dbReference type="Proteomes" id="UP001368500">
    <property type="component" value="Unassembled WGS sequence"/>
</dbReference>
<evidence type="ECO:0000313" key="3">
    <source>
        <dbReference type="Proteomes" id="UP001368500"/>
    </source>
</evidence>
<dbReference type="EMBL" id="JBBUTF010000003">
    <property type="protein sequence ID" value="MEK8025111.1"/>
    <property type="molecule type" value="Genomic_DNA"/>
</dbReference>
<evidence type="ECO:0000259" key="1">
    <source>
        <dbReference type="Pfam" id="PF20008"/>
    </source>
</evidence>
<comment type="caution">
    <text evidence="2">The sequence shown here is derived from an EMBL/GenBank/DDBJ whole genome shotgun (WGS) entry which is preliminary data.</text>
</comment>
<gene>
    <name evidence="2" type="ORF">AACH11_03935</name>
</gene>
<dbReference type="RefSeq" id="WP_341372893.1">
    <property type="nucleotide sequence ID" value="NZ_JBBUTF010000003.1"/>
</dbReference>
<accession>A0ABU9B683</accession>
<keyword evidence="3" id="KW-1185">Reference proteome</keyword>
<protein>
    <submittedName>
        <fullName evidence="2">DUF6429 family protein</fullName>
    </submittedName>
</protein>
<evidence type="ECO:0000313" key="2">
    <source>
        <dbReference type="EMBL" id="MEK8025111.1"/>
    </source>
</evidence>
<organism evidence="2 3">
    <name type="scientific">Pseudaquabacterium rugosum</name>
    <dbReference type="NCBI Taxonomy" id="2984194"/>
    <lineage>
        <taxon>Bacteria</taxon>
        <taxon>Pseudomonadati</taxon>
        <taxon>Pseudomonadota</taxon>
        <taxon>Betaproteobacteria</taxon>
        <taxon>Burkholderiales</taxon>
        <taxon>Sphaerotilaceae</taxon>
        <taxon>Pseudaquabacterium</taxon>
    </lineage>
</organism>
<dbReference type="Pfam" id="PF20008">
    <property type="entry name" value="DUF6429"/>
    <property type="match status" value="1"/>
</dbReference>
<dbReference type="InterPro" id="IPR045489">
    <property type="entry name" value="DUF6429"/>
</dbReference>
<proteinExistence type="predicted"/>
<sequence>MHDPKKIESAVLALLGAFEFDNGRVWKRYDFGVMDALAEQGLITDPRGRAESVHLTPEGLARAKALADQMFGR</sequence>
<feature type="domain" description="DUF6429" evidence="1">
    <location>
        <begin position="4"/>
        <end position="72"/>
    </location>
</feature>
<name>A0ABU9B683_9BURK</name>